<keyword evidence="2" id="KW-0472">Membrane</keyword>
<accession>A0A8F2VVZ2</accession>
<feature type="compositionally biased region" description="Basic residues" evidence="1">
    <location>
        <begin position="37"/>
        <end position="48"/>
    </location>
</feature>
<reference evidence="3" key="1">
    <citation type="journal article" date="2021" name="Rice">
        <title>Xa7, a Small Orphan Gene Harboring Promoter Trap for AvrXa7, Leads to the Durable Resistance to Xanthomonas oryzae Pv. oryzae.</title>
        <authorList>
            <person name="Wang C."/>
            <person name="Chen S."/>
            <person name="Feng A."/>
            <person name="Su J."/>
            <person name="Wang W."/>
            <person name="Feng J."/>
            <person name="Chen B."/>
            <person name="Zhang M."/>
            <person name="Yang J."/>
            <person name="Zeng L."/>
            <person name="Zhu X."/>
        </authorList>
    </citation>
    <scope>NUCLEOTIDE SEQUENCE</scope>
</reference>
<feature type="region of interest" description="Disordered" evidence="1">
    <location>
        <begin position="1"/>
        <end position="48"/>
    </location>
</feature>
<name>A0A8F2VVZ2_ORYSI</name>
<organism evidence="3">
    <name type="scientific">Oryza sativa subsp. indica</name>
    <name type="common">Rice</name>
    <dbReference type="NCBI Taxonomy" id="39946"/>
    <lineage>
        <taxon>Eukaryota</taxon>
        <taxon>Viridiplantae</taxon>
        <taxon>Streptophyta</taxon>
        <taxon>Embryophyta</taxon>
        <taxon>Tracheophyta</taxon>
        <taxon>Spermatophyta</taxon>
        <taxon>Magnoliopsida</taxon>
        <taxon>Liliopsida</taxon>
        <taxon>Poales</taxon>
        <taxon>Poaceae</taxon>
        <taxon>BOP clade</taxon>
        <taxon>Oryzoideae</taxon>
        <taxon>Oryzeae</taxon>
        <taxon>Oryzinae</taxon>
        <taxon>Oryza</taxon>
        <taxon>Oryza sativa</taxon>
    </lineage>
</organism>
<evidence type="ECO:0000256" key="1">
    <source>
        <dbReference type="SAM" id="MobiDB-lite"/>
    </source>
</evidence>
<sequence>MEGERDESAVVTGFSRSGREDPAPPPPPPGNHQANGGHRRGHRRRRRRRGRGLVLAFGLMLTAAAYLVFSEALTSPAATPSAGWFFVAFVLWIVGLIRLYASNMN</sequence>
<evidence type="ECO:0000313" key="3">
    <source>
        <dbReference type="EMBL" id="QWW20815.1"/>
    </source>
</evidence>
<dbReference type="EMBL" id="MW427595">
    <property type="protein sequence ID" value="QWW20815.1"/>
    <property type="molecule type" value="Genomic_DNA"/>
</dbReference>
<protein>
    <submittedName>
        <fullName evidence="3">NnrS</fullName>
    </submittedName>
</protein>
<evidence type="ECO:0000256" key="2">
    <source>
        <dbReference type="SAM" id="Phobius"/>
    </source>
</evidence>
<keyword evidence="2" id="KW-1133">Transmembrane helix</keyword>
<dbReference type="AlphaFoldDB" id="A0A8F2VVZ2"/>
<gene>
    <name evidence="3" type="ORF">Xa7_IRBB7.22</name>
</gene>
<feature type="transmembrane region" description="Helical" evidence="2">
    <location>
        <begin position="81"/>
        <end position="101"/>
    </location>
</feature>
<feature type="transmembrane region" description="Helical" evidence="2">
    <location>
        <begin position="52"/>
        <end position="69"/>
    </location>
</feature>
<keyword evidence="2" id="KW-0812">Transmembrane</keyword>
<proteinExistence type="predicted"/>